<dbReference type="Proteomes" id="UP000032735">
    <property type="component" value="Chromosome"/>
</dbReference>
<dbReference type="InterPro" id="IPR047629">
    <property type="entry name" value="IS1182_transpos"/>
</dbReference>
<dbReference type="PANTHER" id="PTHR33408">
    <property type="entry name" value="TRANSPOSASE"/>
    <property type="match status" value="1"/>
</dbReference>
<feature type="compositionally biased region" description="Basic and acidic residues" evidence="1">
    <location>
        <begin position="1"/>
        <end position="10"/>
    </location>
</feature>
<organism evidence="3 4">
    <name type="scientific">Xenorhabdus poinarii G6</name>
    <dbReference type="NCBI Taxonomy" id="1354304"/>
    <lineage>
        <taxon>Bacteria</taxon>
        <taxon>Pseudomonadati</taxon>
        <taxon>Pseudomonadota</taxon>
        <taxon>Gammaproteobacteria</taxon>
        <taxon>Enterobacterales</taxon>
        <taxon>Morganellaceae</taxon>
        <taxon>Xenorhabdus</taxon>
    </lineage>
</organism>
<proteinExistence type="predicted"/>
<name>A0A068R1Q4_9GAMM</name>
<dbReference type="Pfam" id="PF13751">
    <property type="entry name" value="DDE_Tnp_1_6"/>
    <property type="match status" value="1"/>
</dbReference>
<dbReference type="InterPro" id="IPR025668">
    <property type="entry name" value="Tnp_DDE_dom"/>
</dbReference>
<gene>
    <name evidence="3" type="ORF">XPG1_0390</name>
</gene>
<dbReference type="EMBL" id="FO704551">
    <property type="protein sequence ID" value="CDG20045.1"/>
    <property type="molecule type" value="Genomic_DNA"/>
</dbReference>
<dbReference type="HOGENOM" id="CLU_021293_6_0_6"/>
<dbReference type="PANTHER" id="PTHR33408:SF2">
    <property type="entry name" value="TRANSPOSASE DDE DOMAIN-CONTAINING PROTEIN"/>
    <property type="match status" value="1"/>
</dbReference>
<dbReference type="AlphaFoldDB" id="A0A068R1Q4"/>
<sequence>MTPTHKERQKQIKVSTTDPESGFMHRTNKPTGFFYLDHRTVDGKANIILDTYATAGNVHDSQPLIGRLKRQLTRFSLNPVAIVLDAGYFTAPVCHLTLQLGLTPVISYRRPNKGPNTFQKKQFIYDSQHDCYTCPQDEKLIYTTTDRQGYRHYQTAAGICQNCPQRSACTRAKKGKTITRHLWETSKEKAQYIRLTPWGKKVHKRRKETIERSFADAKQHHGHRYAHFRGLLKVQIQCLLAATAQNIKKIALLVATLCWFYLGFSRECSRLTIPSRSRKGE</sequence>
<evidence type="ECO:0000256" key="1">
    <source>
        <dbReference type="SAM" id="MobiDB-lite"/>
    </source>
</evidence>
<evidence type="ECO:0000313" key="4">
    <source>
        <dbReference type="Proteomes" id="UP000032735"/>
    </source>
</evidence>
<evidence type="ECO:0000313" key="3">
    <source>
        <dbReference type="EMBL" id="CDG20045.1"/>
    </source>
</evidence>
<evidence type="ECO:0000259" key="2">
    <source>
        <dbReference type="Pfam" id="PF13751"/>
    </source>
</evidence>
<dbReference type="KEGG" id="xpo:XPG1_0390"/>
<dbReference type="STRING" id="1354304.XPG1_0390"/>
<dbReference type="NCBIfam" id="NF033551">
    <property type="entry name" value="transpos_IS1182"/>
    <property type="match status" value="1"/>
</dbReference>
<feature type="region of interest" description="Disordered" evidence="1">
    <location>
        <begin position="1"/>
        <end position="23"/>
    </location>
</feature>
<keyword evidence="4" id="KW-1185">Reference proteome</keyword>
<protein>
    <submittedName>
        <fullName evidence="3">Transposase</fullName>
    </submittedName>
</protein>
<accession>A0A068R1Q4</accession>
<feature type="domain" description="Transposase DDE" evidence="2">
    <location>
        <begin position="133"/>
        <end position="250"/>
    </location>
</feature>
<reference evidence="3 4" key="1">
    <citation type="submission" date="2013-07" db="EMBL/GenBank/DDBJ databases">
        <authorList>
            <person name="Genoscope - CEA"/>
        </authorList>
    </citation>
    <scope>NUCLEOTIDE SEQUENCE [LARGE SCALE GENOMIC DNA]</scope>
    <source>
        <strain evidence="3 4">G6</strain>
    </source>
</reference>